<dbReference type="AlphaFoldDB" id="Q7WXN4"/>
<dbReference type="EMBL" id="CP039289">
    <property type="protein sequence ID" value="QCC05347.1"/>
    <property type="molecule type" value="Genomic_DNA"/>
</dbReference>
<reference evidence="3 5" key="2">
    <citation type="submission" date="2019-04" db="EMBL/GenBank/DDBJ databases">
        <title>Long-read de novo sequencing of Cupriavidus necator H16.</title>
        <authorList>
            <person name="Little G.T."/>
            <person name="Ehsaan M."/>
            <person name="Arenas-Lopez C."/>
            <person name="Jawed K."/>
            <person name="Winzer K."/>
            <person name="Kovacs K."/>
            <person name="Malys N."/>
            <person name="Minton N.P."/>
        </authorList>
    </citation>
    <scope>NUCLEOTIDE SEQUENCE [LARGE SCALE GENOMIC DNA]</scope>
    <source>
        <strain evidence="3 5">H16</strain>
        <plasmid evidence="5">phg1</plasmid>
        <plasmid evidence="3">pHG1</plasmid>
    </source>
</reference>
<reference evidence="2 4" key="1">
    <citation type="journal article" date="2003" name="J. Mol. Biol.">
        <title>Complete nucleotide sequence of pHG1: a Ralstonia eutropha H16 megaplasmid encoding key enzymes of H(2)-based lithoautotrophy and anaerobiosis.</title>
        <authorList>
            <person name="Schwartz E."/>
            <person name="Henne A."/>
            <person name="Cramm R."/>
            <person name="Eitinger T."/>
            <person name="Friedrich B."/>
            <person name="Gottschalk G."/>
        </authorList>
    </citation>
    <scope>NUCLEOTIDE SEQUENCE [LARGE SCALE GENOMIC DNA]</scope>
    <source>
        <strain evidence="4">ATCC 17699 / DSM 428 / KCTC 22496 / NCIMB 10442 / H16 / Stanier 337</strain>
        <strain evidence="2">H16</strain>
        <plasmid evidence="2 4">megaplasmid pHG1</plasmid>
    </source>
</reference>
<gene>
    <name evidence="2" type="ordered locus">PHG084</name>
    <name evidence="3" type="ORF">E6A55_32585</name>
</gene>
<dbReference type="InterPro" id="IPR036388">
    <property type="entry name" value="WH-like_DNA-bd_sf"/>
</dbReference>
<evidence type="ECO:0000313" key="4">
    <source>
        <dbReference type="Proteomes" id="UP000008210"/>
    </source>
</evidence>
<organism evidence="2 4">
    <name type="scientific">Cupriavidus necator (strain ATCC 17699 / DSM 428 / KCTC 22496 / NCIMB 10442 / H16 / Stanier 337)</name>
    <name type="common">Ralstonia eutropha</name>
    <dbReference type="NCBI Taxonomy" id="381666"/>
    <lineage>
        <taxon>Bacteria</taxon>
        <taxon>Pseudomonadati</taxon>
        <taxon>Pseudomonadota</taxon>
        <taxon>Betaproteobacteria</taxon>
        <taxon>Burkholderiales</taxon>
        <taxon>Burkholderiaceae</taxon>
        <taxon>Cupriavidus</taxon>
    </lineage>
</organism>
<proteinExistence type="predicted"/>
<dbReference type="Proteomes" id="UP000008210">
    <property type="component" value="Plasmid megaplasmid pHG1"/>
</dbReference>
<dbReference type="Proteomes" id="UP000296079">
    <property type="component" value="Plasmid pHG1"/>
</dbReference>
<dbReference type="Pfam" id="PF01527">
    <property type="entry name" value="HTH_Tnp_1"/>
    <property type="match status" value="1"/>
</dbReference>
<dbReference type="eggNOG" id="COG2963">
    <property type="taxonomic scope" value="Bacteria"/>
</dbReference>
<dbReference type="SUPFAM" id="SSF46689">
    <property type="entry name" value="Homeodomain-like"/>
    <property type="match status" value="1"/>
</dbReference>
<keyword evidence="2" id="KW-0614">Plasmid</keyword>
<protein>
    <submittedName>
        <fullName evidence="2">Putative transposase</fullName>
    </submittedName>
</protein>
<dbReference type="Gene3D" id="1.10.10.10">
    <property type="entry name" value="Winged helix-like DNA-binding domain superfamily/Winged helix DNA-binding domain"/>
    <property type="match status" value="1"/>
</dbReference>
<dbReference type="OrthoDB" id="5365969at2"/>
<dbReference type="KEGG" id="reh:PHG084"/>
<evidence type="ECO:0000313" key="3">
    <source>
        <dbReference type="EMBL" id="QCC05347.1"/>
    </source>
</evidence>
<accession>Q7WXN4</accession>
<dbReference type="InterPro" id="IPR009057">
    <property type="entry name" value="Homeodomain-like_sf"/>
</dbReference>
<dbReference type="InterPro" id="IPR002514">
    <property type="entry name" value="Transposase_8"/>
</dbReference>
<dbReference type="EMBL" id="AY305378">
    <property type="protein sequence ID" value="AAP85837.1"/>
    <property type="molecule type" value="Genomic_DNA"/>
</dbReference>
<geneLocation type="plasmid" evidence="3">
    <name>pHG1</name>
</geneLocation>
<evidence type="ECO:0000256" key="1">
    <source>
        <dbReference type="SAM" id="MobiDB-lite"/>
    </source>
</evidence>
<name>Q7WXN4_CUPNH</name>
<sequence length="177" mass="19526">MSGKQTRAKYTQEYKLEAVRQVRAGQSIAVTAKVLGIPKGSLGAWMRQSEKGELAAGTIGKPVTVTPEQMEPRSQHPAELPRHAVPTDPFRFRSSPQTGRPAGNDRYVGRDRPGLPLRYRSPSRMQRRDAESASGCYPCFGSIRWRAQPGTYPMVHPVALHPVQEDYKSGGALSRQG</sequence>
<dbReference type="GO" id="GO:0003677">
    <property type="term" value="F:DNA binding"/>
    <property type="evidence" value="ECO:0007669"/>
    <property type="project" value="InterPro"/>
</dbReference>
<evidence type="ECO:0000313" key="2">
    <source>
        <dbReference type="EMBL" id="AAP85837.1"/>
    </source>
</evidence>
<keyword evidence="4" id="KW-1185">Reference proteome</keyword>
<geneLocation type="plasmid" evidence="2 4">
    <name>megaplasmid pHG1</name>
</geneLocation>
<dbReference type="HOGENOM" id="CLU_1515439_0_0_4"/>
<dbReference type="GO" id="GO:0004803">
    <property type="term" value="F:transposase activity"/>
    <property type="evidence" value="ECO:0007669"/>
    <property type="project" value="InterPro"/>
</dbReference>
<feature type="region of interest" description="Disordered" evidence="1">
    <location>
        <begin position="53"/>
        <end position="134"/>
    </location>
</feature>
<geneLocation type="plasmid" evidence="5">
    <name>phg1</name>
</geneLocation>
<evidence type="ECO:0000313" key="5">
    <source>
        <dbReference type="Proteomes" id="UP000296079"/>
    </source>
</evidence>
<feature type="compositionally biased region" description="Basic and acidic residues" evidence="1">
    <location>
        <begin position="70"/>
        <end position="82"/>
    </location>
</feature>
<dbReference type="GO" id="GO:0006313">
    <property type="term" value="P:DNA transposition"/>
    <property type="evidence" value="ECO:0007669"/>
    <property type="project" value="InterPro"/>
</dbReference>